<comment type="cofactor">
    <cofactor evidence="1">
        <name>thiamine diphosphate</name>
        <dbReference type="ChEBI" id="CHEBI:58937"/>
    </cofactor>
</comment>
<evidence type="ECO:0000256" key="3">
    <source>
        <dbReference type="ARBA" id="ARBA00023052"/>
    </source>
</evidence>
<dbReference type="GO" id="GO:0000287">
    <property type="term" value="F:magnesium ion binding"/>
    <property type="evidence" value="ECO:0007669"/>
    <property type="project" value="InterPro"/>
</dbReference>
<comment type="similarity">
    <text evidence="2 4">Belongs to the TPP enzyme family.</text>
</comment>
<dbReference type="InterPro" id="IPR045229">
    <property type="entry name" value="TPP_enz"/>
</dbReference>
<dbReference type="Gene3D" id="3.40.50.970">
    <property type="match status" value="2"/>
</dbReference>
<dbReference type="GO" id="GO:0030976">
    <property type="term" value="F:thiamine pyrophosphate binding"/>
    <property type="evidence" value="ECO:0007669"/>
    <property type="project" value="InterPro"/>
</dbReference>
<feature type="domain" description="Thiamine pyrophosphate enzyme TPP-binding" evidence="6">
    <location>
        <begin position="381"/>
        <end position="526"/>
    </location>
</feature>
<dbReference type="Pfam" id="PF02776">
    <property type="entry name" value="TPP_enzyme_N"/>
    <property type="match status" value="1"/>
</dbReference>
<dbReference type="SUPFAM" id="SSF52518">
    <property type="entry name" value="Thiamin diphosphate-binding fold (THDP-binding)"/>
    <property type="match status" value="2"/>
</dbReference>
<gene>
    <name evidence="8" type="ORF">HHL11_27705</name>
</gene>
<evidence type="ECO:0000313" key="9">
    <source>
        <dbReference type="Proteomes" id="UP000541185"/>
    </source>
</evidence>
<keyword evidence="9" id="KW-1185">Reference proteome</keyword>
<dbReference type="RefSeq" id="WP_169421834.1">
    <property type="nucleotide sequence ID" value="NZ_JABBFX010000003.1"/>
</dbReference>
<dbReference type="GO" id="GO:0003984">
    <property type="term" value="F:acetolactate synthase activity"/>
    <property type="evidence" value="ECO:0007669"/>
    <property type="project" value="TreeGrafter"/>
</dbReference>
<dbReference type="GO" id="GO:0009097">
    <property type="term" value="P:isoleucine biosynthetic process"/>
    <property type="evidence" value="ECO:0007669"/>
    <property type="project" value="TreeGrafter"/>
</dbReference>
<reference evidence="8 9" key="1">
    <citation type="submission" date="2020-04" db="EMBL/GenBank/DDBJ databases">
        <title>Ramlibacter sp. G-1-2-2 isolated from soil.</title>
        <authorList>
            <person name="Dahal R.H."/>
        </authorList>
    </citation>
    <scope>NUCLEOTIDE SEQUENCE [LARGE SCALE GENOMIC DNA]</scope>
    <source>
        <strain evidence="8 9">G-1-2-2</strain>
    </source>
</reference>
<evidence type="ECO:0000256" key="4">
    <source>
        <dbReference type="RuleBase" id="RU362132"/>
    </source>
</evidence>
<evidence type="ECO:0000256" key="2">
    <source>
        <dbReference type="ARBA" id="ARBA00007812"/>
    </source>
</evidence>
<dbReference type="Gene3D" id="3.40.50.1220">
    <property type="entry name" value="TPP-binding domain"/>
    <property type="match status" value="1"/>
</dbReference>
<evidence type="ECO:0000259" key="5">
    <source>
        <dbReference type="Pfam" id="PF00205"/>
    </source>
</evidence>
<dbReference type="Proteomes" id="UP000541185">
    <property type="component" value="Unassembled WGS sequence"/>
</dbReference>
<dbReference type="PROSITE" id="PS00187">
    <property type="entry name" value="TPP_ENZYMES"/>
    <property type="match status" value="1"/>
</dbReference>
<evidence type="ECO:0000259" key="7">
    <source>
        <dbReference type="Pfam" id="PF02776"/>
    </source>
</evidence>
<proteinExistence type="inferred from homology"/>
<dbReference type="Pfam" id="PF00205">
    <property type="entry name" value="TPP_enzyme_M"/>
    <property type="match status" value="1"/>
</dbReference>
<evidence type="ECO:0000259" key="6">
    <source>
        <dbReference type="Pfam" id="PF02775"/>
    </source>
</evidence>
<dbReference type="PANTHER" id="PTHR18968:SF13">
    <property type="entry name" value="ACETOLACTATE SYNTHASE CATALYTIC SUBUNIT, MITOCHONDRIAL"/>
    <property type="match status" value="1"/>
</dbReference>
<keyword evidence="3 4" id="KW-0786">Thiamine pyrophosphate</keyword>
<dbReference type="InterPro" id="IPR000399">
    <property type="entry name" value="TPP-bd_CS"/>
</dbReference>
<evidence type="ECO:0000256" key="1">
    <source>
        <dbReference type="ARBA" id="ARBA00001964"/>
    </source>
</evidence>
<dbReference type="EMBL" id="JABBFX010000003">
    <property type="protein sequence ID" value="NML47566.1"/>
    <property type="molecule type" value="Genomic_DNA"/>
</dbReference>
<evidence type="ECO:0000313" key="8">
    <source>
        <dbReference type="EMBL" id="NML47566.1"/>
    </source>
</evidence>
<dbReference type="InterPro" id="IPR011766">
    <property type="entry name" value="TPP_enzyme_TPP-bd"/>
</dbReference>
<dbReference type="CDD" id="cd07035">
    <property type="entry name" value="TPP_PYR_POX_like"/>
    <property type="match status" value="1"/>
</dbReference>
<organism evidence="8 9">
    <name type="scientific">Ramlibacter agri</name>
    <dbReference type="NCBI Taxonomy" id="2728837"/>
    <lineage>
        <taxon>Bacteria</taxon>
        <taxon>Pseudomonadati</taxon>
        <taxon>Pseudomonadota</taxon>
        <taxon>Betaproteobacteria</taxon>
        <taxon>Burkholderiales</taxon>
        <taxon>Comamonadaceae</taxon>
        <taxon>Ramlibacter</taxon>
    </lineage>
</organism>
<accession>A0A848H9A0</accession>
<dbReference type="InterPro" id="IPR029035">
    <property type="entry name" value="DHS-like_NAD/FAD-binding_dom"/>
</dbReference>
<comment type="caution">
    <text evidence="8">The sequence shown here is derived from an EMBL/GenBank/DDBJ whole genome shotgun (WGS) entry which is preliminary data.</text>
</comment>
<dbReference type="GO" id="GO:0005948">
    <property type="term" value="C:acetolactate synthase complex"/>
    <property type="evidence" value="ECO:0007669"/>
    <property type="project" value="TreeGrafter"/>
</dbReference>
<dbReference type="AlphaFoldDB" id="A0A848H9A0"/>
<dbReference type="GO" id="GO:0009099">
    <property type="term" value="P:L-valine biosynthetic process"/>
    <property type="evidence" value="ECO:0007669"/>
    <property type="project" value="TreeGrafter"/>
</dbReference>
<feature type="domain" description="Thiamine pyrophosphate enzyme N-terminal TPP-binding" evidence="7">
    <location>
        <begin position="1"/>
        <end position="106"/>
    </location>
</feature>
<dbReference type="CDD" id="cd00568">
    <property type="entry name" value="TPP_enzymes"/>
    <property type="match status" value="1"/>
</dbReference>
<feature type="domain" description="Thiamine pyrophosphate enzyme central" evidence="5">
    <location>
        <begin position="190"/>
        <end position="320"/>
    </location>
</feature>
<dbReference type="PANTHER" id="PTHR18968">
    <property type="entry name" value="THIAMINE PYROPHOSPHATE ENZYMES"/>
    <property type="match status" value="1"/>
</dbReference>
<dbReference type="GO" id="GO:0050660">
    <property type="term" value="F:flavin adenine dinucleotide binding"/>
    <property type="evidence" value="ECO:0007669"/>
    <property type="project" value="TreeGrafter"/>
</dbReference>
<dbReference type="InterPro" id="IPR012000">
    <property type="entry name" value="Thiamin_PyroP_enz_cen_dom"/>
</dbReference>
<sequence length="559" mass="59908">MKVYEAVAAGLIAEGVDQMFGLMGDGNMSLWATLVKDGQVDIVSSGHEQAALAMADGYHRATGRVGVATVTHGPGLTQVATSLTIAVRNRSALVLFIGQTRRGARYATQRLDPRPFVEACGARLVDVTTPENLAAEMAEAFYIARVQRTPVVLNIDVALQERAFDWDFNYRPSTEYLPLPAGVPSDDVMNTLIEKLEAAEWPVIVAGIGAMKAQAKPEILALGEQLGALLATSLQAKGFFSGEEYDVGISGAFSSEPTERLLGDADFVLGVGAELGYYTSEGGMLFPIAEVARIDSHPLQAEIGPFPGLYVHGDAKKTVALLVQRLRERKVARTGFRDKDTRAILAAPPHEFARASDGIDPRQLAHAIGAALPRNSLVTCGNCHFWAFPAMYMPLPEGAELRFSYQFGAIGQTIPLAIGIAKANPGRPQVVIEGDGAMLMNLQELFTIQRFKLSMVVVVWNDNGFGAEVHKLKAKGFDPSHAQWEQADFVALARAFGGDGARATSVGEVGTAIQQGLKKGGLFIVDAQVSPTTVSDPYSKLHFGVPNQAPLLRPLAAER</sequence>
<dbReference type="InterPro" id="IPR029061">
    <property type="entry name" value="THDP-binding"/>
</dbReference>
<dbReference type="SUPFAM" id="SSF52467">
    <property type="entry name" value="DHS-like NAD/FAD-binding domain"/>
    <property type="match status" value="1"/>
</dbReference>
<protein>
    <submittedName>
        <fullName evidence="8">Thiamine pyrophosphate-binding protein</fullName>
    </submittedName>
</protein>
<name>A0A848H9A0_9BURK</name>
<dbReference type="Pfam" id="PF02775">
    <property type="entry name" value="TPP_enzyme_C"/>
    <property type="match status" value="1"/>
</dbReference>
<dbReference type="InterPro" id="IPR012001">
    <property type="entry name" value="Thiamin_PyroP_enz_TPP-bd_dom"/>
</dbReference>